<proteinExistence type="predicted"/>
<evidence type="ECO:0000313" key="1">
    <source>
        <dbReference type="EMBL" id="CAG8488628.1"/>
    </source>
</evidence>
<accession>A0ACA9KRD9</accession>
<protein>
    <submittedName>
        <fullName evidence="1">28620_t:CDS:1</fullName>
    </submittedName>
</protein>
<gene>
    <name evidence="1" type="ORF">RPERSI_LOCUS1287</name>
</gene>
<dbReference type="Proteomes" id="UP000789920">
    <property type="component" value="Unassembled WGS sequence"/>
</dbReference>
<keyword evidence="2" id="KW-1185">Reference proteome</keyword>
<evidence type="ECO:0000313" key="2">
    <source>
        <dbReference type="Proteomes" id="UP000789920"/>
    </source>
</evidence>
<sequence length="211" mass="22978">MSNQRTLQYGIAAALGGDENTLNIQHTSGSISAPHLPFPPTDQALNLALNSLRSNKGNFPINAFIIYRELFLEYLKSKSQGVQFSDPSSVILDAWSKEPTNVKNFYSGLLCSNALNETSQTVFDSVMSPIEHPNSVSFSVQDENGYDFDLFNSGSSESIGGPPTPMSITNSPFDSSNIPSSENNANGRLFFPALAHIQRRPSRGVNEVEQS</sequence>
<comment type="caution">
    <text evidence="1">The sequence shown here is derived from an EMBL/GenBank/DDBJ whole genome shotgun (WGS) entry which is preliminary data.</text>
</comment>
<reference evidence="1" key="1">
    <citation type="submission" date="2021-06" db="EMBL/GenBank/DDBJ databases">
        <authorList>
            <person name="Kallberg Y."/>
            <person name="Tangrot J."/>
            <person name="Rosling A."/>
        </authorList>
    </citation>
    <scope>NUCLEOTIDE SEQUENCE</scope>
    <source>
        <strain evidence="1">MA461A</strain>
    </source>
</reference>
<dbReference type="EMBL" id="CAJVQC010001154">
    <property type="protein sequence ID" value="CAG8488628.1"/>
    <property type="molecule type" value="Genomic_DNA"/>
</dbReference>
<organism evidence="1 2">
    <name type="scientific">Racocetra persica</name>
    <dbReference type="NCBI Taxonomy" id="160502"/>
    <lineage>
        <taxon>Eukaryota</taxon>
        <taxon>Fungi</taxon>
        <taxon>Fungi incertae sedis</taxon>
        <taxon>Mucoromycota</taxon>
        <taxon>Glomeromycotina</taxon>
        <taxon>Glomeromycetes</taxon>
        <taxon>Diversisporales</taxon>
        <taxon>Gigasporaceae</taxon>
        <taxon>Racocetra</taxon>
    </lineage>
</organism>
<name>A0ACA9KRD9_9GLOM</name>